<dbReference type="EMBL" id="RQZF01000016">
    <property type="protein sequence ID" value="RRC94465.1"/>
    <property type="molecule type" value="Genomic_DNA"/>
</dbReference>
<dbReference type="PROSITE" id="PS50901">
    <property type="entry name" value="FTSK"/>
    <property type="match status" value="2"/>
</dbReference>
<dbReference type="CDD" id="cd01127">
    <property type="entry name" value="TrwB_TraG_TraD_VirD4"/>
    <property type="match status" value="1"/>
</dbReference>
<dbReference type="SUPFAM" id="SSF52540">
    <property type="entry name" value="P-loop containing nucleoside triphosphate hydrolases"/>
    <property type="match status" value="3"/>
</dbReference>
<name>A0A3P1SCJ9_9ACTO</name>
<dbReference type="InterPro" id="IPR008984">
    <property type="entry name" value="SMAD_FHA_dom_sf"/>
</dbReference>
<evidence type="ECO:0000256" key="5">
    <source>
        <dbReference type="SAM" id="MobiDB-lite"/>
    </source>
</evidence>
<sequence>MRITIAEGQSSRLFVVRNYTPQTSLEEILQEAHCDLRTWDQVWVDDHQVDIHDSIEDVVLLEGSRISPQSPESLPDSEWVVLIAGGMAAGKVLPLHNKAALRIGRSPEATICLDSPSVSWSHCVLNIEGNKVRVRDAQSSNGTFINGEKIVDEDGVLVDEFATLSVGGATLLLQRGYGESAAPRPGVDTKATPARTVPFNRPPRLAGPPQPESLEIPVKKEAPKAAKFSWIAVLAPLVMAVMMVMVMGSLRFAMIALLSPVMAIGSWWEQKRRAAKSEKEEEEKFAKAIEDFSLEIAQAAQVERAVLRSRVPDTVTSYVRAELPSTRLWQRRADAADYLSLYVGDGNAPFTVPLEGSATQGRKRKEVQELLDGAVIPAAPIEVSLASGPIGIWGQREDCLALTRSLLCQLATHVGPADLNIGIFTDHARSFDWLWTAWLPHLRQPGANPDHIWLGTSSESSQTLLRSLRDNVDGLPVGTFVMLVDGHTLLEGRDCPARDLLSRKIEEKSSPERQRATQVSGFVIAASPDQLPSACKTVIHVQHDASLSVSYPATGETIAHVTASGISMDYAKDWARKLARFDDPETKNLGATLPSLTHLLPLLGLSELDSDKILESWSTHNDFTTPIGVSEDGVYSLDLVRDGPHGLVGGTTGSGKSEFLRSLVAGLAARVDPEHLTFILIDFKGGAAFASCDQLPHTIGTVSNLDAQLADRALRALEAEMIYRQEKFAQAGDGIDNLDAYLATNPAEPMPRLLLVVDEFKQLAKEYPEVLSSLVSVAAVGRTLGVHMILATQRPAGVVNDDILANTNMRVALRVQSREDSANVIDVPHAAAIGRDQRGRAYVKLGADDISPIQTALVTGRSDDSSASSLNVIEVELGRPIPEATFKAAKKGEDNDLDRLISAICEANERAGYAPPRPVWPEPLGERVDLEFGTDLPVRSQQKVAPQNPTMLQIALSDDPDGQRQYPAGWDWKEGNLLLFGIPGSGTTTTLMSIAFAAAANYTPDDCDVLILDLGSRGLEALKDLPHTRAYVSGGTASRELQERLLRFLHAELGKRMSSPGEYKPMLVLLDGLATLRDEFKDYEALNLLETFYQVWEKGPDVGIHCVATSTRLKSIPSQIDEVTTQKWLFRLAETYDYSLAGVDRAEIPPPVPGRCVIAESHHQTHVAISPLSIEETVRHFRHRYGEAHAKTAAIASLPTKLDPLEIPMQSQLCGEPWRIPVGLKDADLAPAYLEVYEGEHILIAGPPRSGKSSTLLAIAQRLRHDATQQGLSINLWGIGGRRSPLHDAGLDQVALYTEAAGILAQARVSAEPTVLFIDDAEQIDDADQAISNLLAIPQSQLLIIAAGRSDDLRSMYNHWTKKVGKGRAGLLLVPNVDYDGELLGVTLPRRGSVKMSIARGYLCTAGKPELIQAATLEKSEEAQ</sequence>
<evidence type="ECO:0000313" key="10">
    <source>
        <dbReference type="Proteomes" id="UP000280444"/>
    </source>
</evidence>
<dbReference type="CDD" id="cd00060">
    <property type="entry name" value="FHA"/>
    <property type="match status" value="1"/>
</dbReference>
<feature type="region of interest" description="Disordered" evidence="5">
    <location>
        <begin position="180"/>
        <end position="214"/>
    </location>
</feature>
<feature type="domain" description="FtsK" evidence="8">
    <location>
        <begin position="631"/>
        <end position="822"/>
    </location>
</feature>
<keyword evidence="1" id="KW-0597">Phosphoprotein</keyword>
<keyword evidence="10" id="KW-1185">Reference proteome</keyword>
<dbReference type="InterPro" id="IPR050206">
    <property type="entry name" value="FtsK/SpoIIIE/SftA"/>
</dbReference>
<evidence type="ECO:0000256" key="3">
    <source>
        <dbReference type="ARBA" id="ARBA00022840"/>
    </source>
</evidence>
<feature type="domain" description="FHA" evidence="7">
    <location>
        <begin position="101"/>
        <end position="150"/>
    </location>
</feature>
<dbReference type="InterPro" id="IPR003593">
    <property type="entry name" value="AAA+_ATPase"/>
</dbReference>
<dbReference type="PANTHER" id="PTHR22683">
    <property type="entry name" value="SPORULATION PROTEIN RELATED"/>
    <property type="match status" value="1"/>
</dbReference>
<feature type="domain" description="FtsK" evidence="8">
    <location>
        <begin position="965"/>
        <end position="1139"/>
    </location>
</feature>
<evidence type="ECO:0000259" key="7">
    <source>
        <dbReference type="PROSITE" id="PS50006"/>
    </source>
</evidence>
<dbReference type="SMART" id="SM00240">
    <property type="entry name" value="FHA"/>
    <property type="match status" value="1"/>
</dbReference>
<proteinExistence type="predicted"/>
<evidence type="ECO:0000313" key="9">
    <source>
        <dbReference type="EMBL" id="RRC94465.1"/>
    </source>
</evidence>
<gene>
    <name evidence="9" type="ORF">EII11_10155</name>
</gene>
<evidence type="ECO:0000259" key="8">
    <source>
        <dbReference type="PROSITE" id="PS50901"/>
    </source>
</evidence>
<dbReference type="PROSITE" id="PS50006">
    <property type="entry name" value="FHA_DOMAIN"/>
    <property type="match status" value="1"/>
</dbReference>
<keyword evidence="6" id="KW-0472">Membrane</keyword>
<dbReference type="CDD" id="cd00009">
    <property type="entry name" value="AAA"/>
    <property type="match status" value="1"/>
</dbReference>
<dbReference type="OrthoDB" id="9807790at2"/>
<evidence type="ECO:0000256" key="4">
    <source>
        <dbReference type="PROSITE-ProRule" id="PRU00289"/>
    </source>
</evidence>
<accession>A0A3P1SCJ9</accession>
<dbReference type="RefSeq" id="WP_124872413.1">
    <property type="nucleotide sequence ID" value="NZ_RQZF01000016.1"/>
</dbReference>
<keyword evidence="6" id="KW-0812">Transmembrane</keyword>
<dbReference type="InterPro" id="IPR027417">
    <property type="entry name" value="P-loop_NTPase"/>
</dbReference>
<dbReference type="Proteomes" id="UP000280444">
    <property type="component" value="Unassembled WGS sequence"/>
</dbReference>
<dbReference type="InterPro" id="IPR002543">
    <property type="entry name" value="FtsK_dom"/>
</dbReference>
<dbReference type="GO" id="GO:0003677">
    <property type="term" value="F:DNA binding"/>
    <property type="evidence" value="ECO:0007669"/>
    <property type="project" value="InterPro"/>
</dbReference>
<dbReference type="Gene3D" id="2.60.200.20">
    <property type="match status" value="1"/>
</dbReference>
<feature type="binding site" evidence="4">
    <location>
        <begin position="981"/>
        <end position="988"/>
    </location>
    <ligand>
        <name>ATP</name>
        <dbReference type="ChEBI" id="CHEBI:30616"/>
    </ligand>
</feature>
<dbReference type="Gene3D" id="3.40.50.300">
    <property type="entry name" value="P-loop containing nucleotide triphosphate hydrolases"/>
    <property type="match status" value="3"/>
</dbReference>
<feature type="transmembrane region" description="Helical" evidence="6">
    <location>
        <begin position="228"/>
        <end position="246"/>
    </location>
</feature>
<dbReference type="SUPFAM" id="SSF49879">
    <property type="entry name" value="SMAD/FHA domain"/>
    <property type="match status" value="1"/>
</dbReference>
<keyword evidence="2 4" id="KW-0547">Nucleotide-binding</keyword>
<dbReference type="GO" id="GO:0005524">
    <property type="term" value="F:ATP binding"/>
    <property type="evidence" value="ECO:0007669"/>
    <property type="project" value="UniProtKB-UniRule"/>
</dbReference>
<dbReference type="SMART" id="SM00382">
    <property type="entry name" value="AAA"/>
    <property type="match status" value="3"/>
</dbReference>
<evidence type="ECO:0000256" key="2">
    <source>
        <dbReference type="ARBA" id="ARBA00022741"/>
    </source>
</evidence>
<reference evidence="9 10" key="1">
    <citation type="submission" date="2018-11" db="EMBL/GenBank/DDBJ databases">
        <title>Genomes From Bacteria Associated with the Canine Oral Cavity: a Test Case for Automated Genome-Based Taxonomic Assignment.</title>
        <authorList>
            <person name="Coil D.A."/>
            <person name="Jospin G."/>
            <person name="Darling A.E."/>
            <person name="Wallis C."/>
            <person name="Davis I.J."/>
            <person name="Harris S."/>
            <person name="Eisen J.A."/>
            <person name="Holcombe L.J."/>
            <person name="O'Flynn C."/>
        </authorList>
    </citation>
    <scope>NUCLEOTIDE SEQUENCE [LARGE SCALE GENOMIC DNA]</scope>
    <source>
        <strain evidence="9 10">OH770</strain>
    </source>
</reference>
<evidence type="ECO:0000256" key="1">
    <source>
        <dbReference type="ARBA" id="ARBA00022553"/>
    </source>
</evidence>
<keyword evidence="3 4" id="KW-0067">ATP-binding</keyword>
<dbReference type="Pfam" id="PF00498">
    <property type="entry name" value="FHA"/>
    <property type="match status" value="1"/>
</dbReference>
<keyword evidence="6" id="KW-1133">Transmembrane helix</keyword>
<evidence type="ECO:0000256" key="6">
    <source>
        <dbReference type="SAM" id="Phobius"/>
    </source>
</evidence>
<dbReference type="InterPro" id="IPR000253">
    <property type="entry name" value="FHA_dom"/>
</dbReference>
<organism evidence="9 10">
    <name type="scientific">Schaalia canis</name>
    <dbReference type="NCBI Taxonomy" id="100469"/>
    <lineage>
        <taxon>Bacteria</taxon>
        <taxon>Bacillati</taxon>
        <taxon>Actinomycetota</taxon>
        <taxon>Actinomycetes</taxon>
        <taxon>Actinomycetales</taxon>
        <taxon>Actinomycetaceae</taxon>
        <taxon>Schaalia</taxon>
    </lineage>
</organism>
<protein>
    <submittedName>
        <fullName evidence="9">FHA domain-containing protein</fullName>
    </submittedName>
</protein>
<comment type="caution">
    <text evidence="9">The sequence shown here is derived from an EMBL/GenBank/DDBJ whole genome shotgun (WGS) entry which is preliminary data.</text>
</comment>
<dbReference type="Pfam" id="PF01580">
    <property type="entry name" value="FtsK_SpoIIIE"/>
    <property type="match status" value="2"/>
</dbReference>
<dbReference type="PANTHER" id="PTHR22683:SF1">
    <property type="entry name" value="TYPE VII SECRETION SYSTEM PROTEIN ESSC"/>
    <property type="match status" value="1"/>
</dbReference>
<feature type="binding site" evidence="4">
    <location>
        <begin position="650"/>
        <end position="657"/>
    </location>
    <ligand>
        <name>ATP</name>
        <dbReference type="ChEBI" id="CHEBI:30616"/>
    </ligand>
</feature>